<keyword evidence="1" id="KW-0175">Coiled coil</keyword>
<reference evidence="3" key="1">
    <citation type="journal article" date="2013" name="Science">
        <title>Comparative analysis of bat genomes provides insight into the evolution of flight and immunity.</title>
        <authorList>
            <person name="Zhang G."/>
            <person name="Cowled C."/>
            <person name="Shi Z."/>
            <person name="Huang Z."/>
            <person name="Bishop-Lilly K.A."/>
            <person name="Fang X."/>
            <person name="Wynne J.W."/>
            <person name="Xiong Z."/>
            <person name="Baker M.L."/>
            <person name="Zhao W."/>
            <person name="Tachedjian M."/>
            <person name="Zhu Y."/>
            <person name="Zhou P."/>
            <person name="Jiang X."/>
            <person name="Ng J."/>
            <person name="Yang L."/>
            <person name="Wu L."/>
            <person name="Xiao J."/>
            <person name="Feng Y."/>
            <person name="Chen Y."/>
            <person name="Sun X."/>
            <person name="Zhang Y."/>
            <person name="Marsh G.A."/>
            <person name="Crameri G."/>
            <person name="Broder C.C."/>
            <person name="Frey K.G."/>
            <person name="Wang L.F."/>
            <person name="Wang J."/>
        </authorList>
    </citation>
    <scope>NUCLEOTIDE SEQUENCE [LARGE SCALE GENOMIC DNA]</scope>
</reference>
<keyword evidence="3" id="KW-1185">Reference proteome</keyword>
<protein>
    <submittedName>
        <fullName evidence="2">Coiled-coil domain-containing protein 127</fullName>
    </submittedName>
</protein>
<dbReference type="PANTHER" id="PTHR31958">
    <property type="entry name" value="COILED-COIL DOMAIN-CONTAINING PROTEIN 127"/>
    <property type="match status" value="1"/>
</dbReference>
<evidence type="ECO:0000256" key="1">
    <source>
        <dbReference type="SAM" id="Coils"/>
    </source>
</evidence>
<dbReference type="EMBL" id="KB030913">
    <property type="protein sequence ID" value="ELK08186.1"/>
    <property type="molecule type" value="Genomic_DNA"/>
</dbReference>
<accession>L5KBM0</accession>
<proteinExistence type="predicted"/>
<feature type="coiled-coil region" evidence="1">
    <location>
        <begin position="49"/>
        <end position="133"/>
    </location>
</feature>
<dbReference type="InterPro" id="IPR034607">
    <property type="entry name" value="CCDC127"/>
</dbReference>
<dbReference type="STRING" id="9402.L5KBM0"/>
<evidence type="ECO:0000313" key="2">
    <source>
        <dbReference type="EMBL" id="ELK08186.1"/>
    </source>
</evidence>
<dbReference type="Proteomes" id="UP000010552">
    <property type="component" value="Unassembled WGS sequence"/>
</dbReference>
<evidence type="ECO:0000313" key="3">
    <source>
        <dbReference type="Proteomes" id="UP000010552"/>
    </source>
</evidence>
<dbReference type="InParanoid" id="L5KBM0"/>
<sequence length="201" mass="22909">MNNLNDPPNWNIRPNSRADGGDGSRWNYALLVPMLGLAAFRWIWSRESQKEIEKEREAYRQRTAAFQRDLEAKYHATISEGRRAMAQLSLELEKEQNRTTSYRKALISQGRKLAEERKLLEQERAQAMQERGQCFLCCGHMYMQPPVSRVASQPATLCAGQQAVADKEGPSPILFSCEGSFQKPFLKAVSILLNRECNLTS</sequence>
<dbReference type="FunCoup" id="L5KBM0">
    <property type="interactions" value="1493"/>
</dbReference>
<dbReference type="eggNOG" id="ENOG502QVKQ">
    <property type="taxonomic scope" value="Eukaryota"/>
</dbReference>
<organism evidence="2 3">
    <name type="scientific">Pteropus alecto</name>
    <name type="common">Black flying fox</name>
    <dbReference type="NCBI Taxonomy" id="9402"/>
    <lineage>
        <taxon>Eukaryota</taxon>
        <taxon>Metazoa</taxon>
        <taxon>Chordata</taxon>
        <taxon>Craniata</taxon>
        <taxon>Vertebrata</taxon>
        <taxon>Euteleostomi</taxon>
        <taxon>Mammalia</taxon>
        <taxon>Eutheria</taxon>
        <taxon>Laurasiatheria</taxon>
        <taxon>Chiroptera</taxon>
        <taxon>Yinpterochiroptera</taxon>
        <taxon>Pteropodoidea</taxon>
        <taxon>Pteropodidae</taxon>
        <taxon>Pteropodinae</taxon>
        <taxon>Pteropus</taxon>
    </lineage>
</organism>
<dbReference type="AlphaFoldDB" id="L5KBM0"/>
<dbReference type="PANTHER" id="PTHR31958:SF2">
    <property type="entry name" value="COILED-COIL DOMAIN-CONTAINING PROTEIN 127"/>
    <property type="match status" value="1"/>
</dbReference>
<gene>
    <name evidence="2" type="ORF">PAL_GLEAN10006368</name>
</gene>
<name>L5KBM0_PTEAL</name>